<dbReference type="InParanoid" id="A0A2J6SL29"/>
<dbReference type="Proteomes" id="UP000235371">
    <property type="component" value="Unassembled WGS sequence"/>
</dbReference>
<dbReference type="EMBL" id="KZ613912">
    <property type="protein sequence ID" value="PMD51478.1"/>
    <property type="molecule type" value="Genomic_DNA"/>
</dbReference>
<evidence type="ECO:0000313" key="2">
    <source>
        <dbReference type="Proteomes" id="UP000235371"/>
    </source>
</evidence>
<protein>
    <submittedName>
        <fullName evidence="1">Uncharacterized protein</fullName>
    </submittedName>
</protein>
<reference evidence="1 2" key="1">
    <citation type="submission" date="2016-04" db="EMBL/GenBank/DDBJ databases">
        <title>A degradative enzymes factory behind the ericoid mycorrhizal symbiosis.</title>
        <authorList>
            <consortium name="DOE Joint Genome Institute"/>
            <person name="Martino E."/>
            <person name="Morin E."/>
            <person name="Grelet G."/>
            <person name="Kuo A."/>
            <person name="Kohler A."/>
            <person name="Daghino S."/>
            <person name="Barry K."/>
            <person name="Choi C."/>
            <person name="Cichocki N."/>
            <person name="Clum A."/>
            <person name="Copeland A."/>
            <person name="Hainaut M."/>
            <person name="Haridas S."/>
            <person name="Labutti K."/>
            <person name="Lindquist E."/>
            <person name="Lipzen A."/>
            <person name="Khouja H.-R."/>
            <person name="Murat C."/>
            <person name="Ohm R."/>
            <person name="Olson A."/>
            <person name="Spatafora J."/>
            <person name="Veneault-Fourrey C."/>
            <person name="Henrissat B."/>
            <person name="Grigoriev I."/>
            <person name="Martin F."/>
            <person name="Perotto S."/>
        </authorList>
    </citation>
    <scope>NUCLEOTIDE SEQUENCE [LARGE SCALE GENOMIC DNA]</scope>
    <source>
        <strain evidence="1 2">E</strain>
    </source>
</reference>
<organism evidence="1 2">
    <name type="scientific">Hyaloscypha bicolor E</name>
    <dbReference type="NCBI Taxonomy" id="1095630"/>
    <lineage>
        <taxon>Eukaryota</taxon>
        <taxon>Fungi</taxon>
        <taxon>Dikarya</taxon>
        <taxon>Ascomycota</taxon>
        <taxon>Pezizomycotina</taxon>
        <taxon>Leotiomycetes</taxon>
        <taxon>Helotiales</taxon>
        <taxon>Hyaloscyphaceae</taxon>
        <taxon>Hyaloscypha</taxon>
        <taxon>Hyaloscypha bicolor</taxon>
    </lineage>
</organism>
<name>A0A2J6SL29_9HELO</name>
<dbReference type="GeneID" id="36579325"/>
<gene>
    <name evidence="1" type="ORF">K444DRAFT_233109</name>
</gene>
<sequence>MIYRPGFSPACLENASSHHHRVLLWGYGVKCFLSALSEFPNAGRDEAKPNRLQFPRAIRVRTELRTSRDHASILPIIWWYYCFLWLEPSWVFLCASRSIFHAPVLPGNSLCINGNRNSYRPQPREQRRTK</sequence>
<keyword evidence="2" id="KW-1185">Reference proteome</keyword>
<dbReference type="AlphaFoldDB" id="A0A2J6SL29"/>
<evidence type="ECO:0000313" key="1">
    <source>
        <dbReference type="EMBL" id="PMD51478.1"/>
    </source>
</evidence>
<accession>A0A2J6SL29</accession>
<dbReference type="RefSeq" id="XP_024728382.1">
    <property type="nucleotide sequence ID" value="XM_024871243.1"/>
</dbReference>
<proteinExistence type="predicted"/>